<dbReference type="Pfam" id="PF17853">
    <property type="entry name" value="GGDEF_2"/>
    <property type="match status" value="1"/>
</dbReference>
<dbReference type="AlphaFoldDB" id="A0A1G6LZ10"/>
<dbReference type="Pfam" id="PF14361">
    <property type="entry name" value="RsbRD_N"/>
    <property type="match status" value="1"/>
</dbReference>
<dbReference type="Gene3D" id="1.10.10.2840">
    <property type="entry name" value="PucR C-terminal helix-turn-helix domain"/>
    <property type="match status" value="1"/>
</dbReference>
<accession>A0A1G6LZ10</accession>
<sequence length="441" mass="47354">MRLSGDSASAARDLVLALASVMEVRSEELQARVIDRLTSEMEEARDPLIASMQAAATMESMASIREILQGRLEAGRTDAPAAALEHVRRLAQRGVAPSALERANRLSSDTVMRWCFEQMELLTDDAAVIAQAAVLIMTDSAGYADRVAHQLASAFESERELWQRSSNAARESCIGQLLAGREVDVHTAELTLGYRLSQRHLAIAVWTAETQSRDDQMKFLERSVGALAERLGCAGPPLVLPRADNEVWAWLPVGPSADISVIGSVVAGWERLVKVAVGAPADGVTGFRRTHQQAMSAQVVAQNSARPGPLVVSSTDVGPIALMCADMPAARSWVRDVLGPLAVEDVASERLRETIRVFLANGSSYTATADQLNMHKNSVVYRLRKAEDQLGHKLRDGRLDLEVALALCHWLGAAVLGAGPDGPAPARMASGRHSPVPASPS</sequence>
<evidence type="ECO:0000259" key="2">
    <source>
        <dbReference type="Pfam" id="PF13556"/>
    </source>
</evidence>
<dbReference type="InterPro" id="IPR041522">
    <property type="entry name" value="CdaR_GGDEF"/>
</dbReference>
<keyword evidence="5" id="KW-0238">DNA-binding</keyword>
<evidence type="ECO:0000259" key="3">
    <source>
        <dbReference type="Pfam" id="PF14361"/>
    </source>
</evidence>
<gene>
    <name evidence="5" type="ORF">SAMN05444580_1016</name>
</gene>
<evidence type="ECO:0000256" key="1">
    <source>
        <dbReference type="ARBA" id="ARBA00006754"/>
    </source>
</evidence>
<feature type="domain" description="RsbT co-antagonist protein RsbRD N-terminal" evidence="3">
    <location>
        <begin position="28"/>
        <end position="170"/>
    </location>
</feature>
<evidence type="ECO:0000259" key="4">
    <source>
        <dbReference type="Pfam" id="PF17853"/>
    </source>
</evidence>
<proteinExistence type="inferred from homology"/>
<dbReference type="InterPro" id="IPR025751">
    <property type="entry name" value="RsbRD_N_dom"/>
</dbReference>
<protein>
    <submittedName>
        <fullName evidence="5">DNA-binding transcriptional regulator, PucR family</fullName>
    </submittedName>
</protein>
<dbReference type="Proteomes" id="UP000199417">
    <property type="component" value="Unassembled WGS sequence"/>
</dbReference>
<dbReference type="RefSeq" id="WP_072844296.1">
    <property type="nucleotide sequence ID" value="NZ_FNAB01000001.1"/>
</dbReference>
<organism evidence="5 6">
    <name type="scientific">Rhodococcus tukisamuensis</name>
    <dbReference type="NCBI Taxonomy" id="168276"/>
    <lineage>
        <taxon>Bacteria</taxon>
        <taxon>Bacillati</taxon>
        <taxon>Actinomycetota</taxon>
        <taxon>Actinomycetes</taxon>
        <taxon>Mycobacteriales</taxon>
        <taxon>Nocardiaceae</taxon>
        <taxon>Rhodococcus</taxon>
    </lineage>
</organism>
<dbReference type="PANTHER" id="PTHR33744">
    <property type="entry name" value="CARBOHYDRATE DIACID REGULATOR"/>
    <property type="match status" value="1"/>
</dbReference>
<dbReference type="STRING" id="168276.SAMN05444580_1016"/>
<dbReference type="InterPro" id="IPR051448">
    <property type="entry name" value="CdaR-like_regulators"/>
</dbReference>
<dbReference type="EMBL" id="FNAB01000001">
    <property type="protein sequence ID" value="SDC48284.1"/>
    <property type="molecule type" value="Genomic_DNA"/>
</dbReference>
<evidence type="ECO:0000313" key="6">
    <source>
        <dbReference type="Proteomes" id="UP000199417"/>
    </source>
</evidence>
<dbReference type="GO" id="GO:0003677">
    <property type="term" value="F:DNA binding"/>
    <property type="evidence" value="ECO:0007669"/>
    <property type="project" value="UniProtKB-KW"/>
</dbReference>
<evidence type="ECO:0000313" key="5">
    <source>
        <dbReference type="EMBL" id="SDC48284.1"/>
    </source>
</evidence>
<keyword evidence="6" id="KW-1185">Reference proteome</keyword>
<dbReference type="Pfam" id="PF13556">
    <property type="entry name" value="HTH_30"/>
    <property type="match status" value="1"/>
</dbReference>
<name>A0A1G6LZ10_9NOCA</name>
<feature type="domain" description="PucR C-terminal helix-turn-helix" evidence="2">
    <location>
        <begin position="351"/>
        <end position="406"/>
    </location>
</feature>
<dbReference type="InterPro" id="IPR025736">
    <property type="entry name" value="PucR_C-HTH_dom"/>
</dbReference>
<dbReference type="PANTHER" id="PTHR33744:SF1">
    <property type="entry name" value="DNA-BINDING TRANSCRIPTIONAL ACTIVATOR ADER"/>
    <property type="match status" value="1"/>
</dbReference>
<dbReference type="InterPro" id="IPR042070">
    <property type="entry name" value="PucR_C-HTH_sf"/>
</dbReference>
<comment type="similarity">
    <text evidence="1">Belongs to the CdaR family.</text>
</comment>
<reference evidence="5 6" key="1">
    <citation type="submission" date="2016-10" db="EMBL/GenBank/DDBJ databases">
        <authorList>
            <person name="de Groot N.N."/>
        </authorList>
    </citation>
    <scope>NUCLEOTIDE SEQUENCE [LARGE SCALE GENOMIC DNA]</scope>
    <source>
        <strain evidence="5 6">JCM 11308</strain>
    </source>
</reference>
<feature type="domain" description="CdaR GGDEF-like" evidence="4">
    <location>
        <begin position="184"/>
        <end position="298"/>
    </location>
</feature>